<evidence type="ECO:0000313" key="2">
    <source>
        <dbReference type="Proteomes" id="UP000230069"/>
    </source>
</evidence>
<keyword evidence="2" id="KW-1185">Reference proteome</keyword>
<dbReference type="EMBL" id="KZ305019">
    <property type="protein sequence ID" value="PIA61850.1"/>
    <property type="molecule type" value="Genomic_DNA"/>
</dbReference>
<protein>
    <submittedName>
        <fullName evidence="1">Uncharacterized protein</fullName>
    </submittedName>
</protein>
<accession>A0A2G5F1K3</accession>
<name>A0A2G5F1K3_AQUCA</name>
<reference evidence="1 2" key="1">
    <citation type="submission" date="2017-09" db="EMBL/GenBank/DDBJ databases">
        <title>WGS assembly of Aquilegia coerulea Goldsmith.</title>
        <authorList>
            <person name="Hodges S."/>
            <person name="Kramer E."/>
            <person name="Nordborg M."/>
            <person name="Tomkins J."/>
            <person name="Borevitz J."/>
            <person name="Derieg N."/>
            <person name="Yan J."/>
            <person name="Mihaltcheva S."/>
            <person name="Hayes R.D."/>
            <person name="Rokhsar D."/>
        </authorList>
    </citation>
    <scope>NUCLEOTIDE SEQUENCE [LARGE SCALE GENOMIC DNA]</scope>
    <source>
        <strain evidence="2">cv. Goldsmith</strain>
    </source>
</reference>
<evidence type="ECO:0000313" key="1">
    <source>
        <dbReference type="EMBL" id="PIA61850.1"/>
    </source>
</evidence>
<dbReference type="InParanoid" id="A0A2G5F1K3"/>
<gene>
    <name evidence="1" type="ORF">AQUCO_00200091v1</name>
</gene>
<sequence>MNWFLGRQLGNESDTKSYPIDKAIKITTPMLSSTKAKCVLSGILKTYVSTIFTVLKLFNDWTDKNV</sequence>
<proteinExistence type="predicted"/>
<organism evidence="1 2">
    <name type="scientific">Aquilegia coerulea</name>
    <name type="common">Rocky mountain columbine</name>
    <dbReference type="NCBI Taxonomy" id="218851"/>
    <lineage>
        <taxon>Eukaryota</taxon>
        <taxon>Viridiplantae</taxon>
        <taxon>Streptophyta</taxon>
        <taxon>Embryophyta</taxon>
        <taxon>Tracheophyta</taxon>
        <taxon>Spermatophyta</taxon>
        <taxon>Magnoliopsida</taxon>
        <taxon>Ranunculales</taxon>
        <taxon>Ranunculaceae</taxon>
        <taxon>Thalictroideae</taxon>
        <taxon>Aquilegia</taxon>
    </lineage>
</organism>
<dbReference type="Proteomes" id="UP000230069">
    <property type="component" value="Unassembled WGS sequence"/>
</dbReference>
<dbReference type="AlphaFoldDB" id="A0A2G5F1K3"/>